<evidence type="ECO:0000256" key="4">
    <source>
        <dbReference type="ARBA" id="ARBA00022574"/>
    </source>
</evidence>
<dbReference type="InterPro" id="IPR015943">
    <property type="entry name" value="WD40/YVTN_repeat-like_dom_sf"/>
</dbReference>
<feature type="domain" description="CAF1B/HIR1 beta-propeller" evidence="14">
    <location>
        <begin position="99"/>
        <end position="380"/>
    </location>
</feature>
<protein>
    <recommendedName>
        <fullName evidence="11">Protein HIR</fullName>
    </recommendedName>
</protein>
<keyword evidence="3 11" id="KW-0678">Repressor</keyword>
<feature type="region of interest" description="Disordered" evidence="12">
    <location>
        <begin position="499"/>
        <end position="579"/>
    </location>
</feature>
<dbReference type="GO" id="GO:0000785">
    <property type="term" value="C:chromatin"/>
    <property type="evidence" value="ECO:0007669"/>
    <property type="project" value="TreeGrafter"/>
</dbReference>
<keyword evidence="7 11" id="KW-0805">Transcription regulation</keyword>
<dbReference type="Pfam" id="PF00400">
    <property type="entry name" value="WD40"/>
    <property type="match status" value="1"/>
</dbReference>
<feature type="region of interest" description="Disordered" evidence="12">
    <location>
        <begin position="875"/>
        <end position="947"/>
    </location>
</feature>
<keyword evidence="8 11" id="KW-0804">Transcription</keyword>
<evidence type="ECO:0000256" key="2">
    <source>
        <dbReference type="ARBA" id="ARBA00007306"/>
    </source>
</evidence>
<dbReference type="InterPro" id="IPR001680">
    <property type="entry name" value="WD40_rpt"/>
</dbReference>
<dbReference type="InterPro" id="IPR036322">
    <property type="entry name" value="WD40_repeat_dom_sf"/>
</dbReference>
<evidence type="ECO:0000256" key="1">
    <source>
        <dbReference type="ARBA" id="ARBA00004123"/>
    </source>
</evidence>
<feature type="repeat" description="WD" evidence="10">
    <location>
        <begin position="24"/>
        <end position="49"/>
    </location>
</feature>
<dbReference type="PROSITE" id="PS50082">
    <property type="entry name" value="WD_REPEATS_2"/>
    <property type="match status" value="4"/>
</dbReference>
<keyword evidence="16" id="KW-1185">Reference proteome</keyword>
<dbReference type="Pfam" id="PF24105">
    <property type="entry name" value="Beta-prop_CAF1B_HIR1"/>
    <property type="match status" value="1"/>
</dbReference>
<comment type="similarity">
    <text evidence="2 11">Belongs to the WD repeat HIR1 family.</text>
</comment>
<dbReference type="InterPro" id="IPR055410">
    <property type="entry name" value="Beta-prop_CAF1B_HIR1"/>
</dbReference>
<dbReference type="GO" id="GO:0006351">
    <property type="term" value="P:DNA-templated transcription"/>
    <property type="evidence" value="ECO:0007669"/>
    <property type="project" value="InterPro"/>
</dbReference>
<proteinExistence type="inferred from homology"/>
<evidence type="ECO:0000256" key="8">
    <source>
        <dbReference type="ARBA" id="ARBA00023163"/>
    </source>
</evidence>
<dbReference type="GO" id="GO:0006338">
    <property type="term" value="P:chromatin remodeling"/>
    <property type="evidence" value="ECO:0007669"/>
    <property type="project" value="InterPro"/>
</dbReference>
<dbReference type="Proteomes" id="UP000243876">
    <property type="component" value="Unassembled WGS sequence"/>
</dbReference>
<feature type="repeat" description="WD" evidence="10">
    <location>
        <begin position="93"/>
        <end position="124"/>
    </location>
</feature>
<dbReference type="PROSITE" id="PS50294">
    <property type="entry name" value="WD_REPEATS_REGION"/>
    <property type="match status" value="3"/>
</dbReference>
<dbReference type="GO" id="GO:0031491">
    <property type="term" value="F:nucleosome binding"/>
    <property type="evidence" value="ECO:0007669"/>
    <property type="project" value="TreeGrafter"/>
</dbReference>
<organism evidence="15 16">
    <name type="scientific">Sporidiobolus salmonicolor</name>
    <name type="common">Yeast-like fungus</name>
    <name type="synonym">Sporobolomyces salmonicolor</name>
    <dbReference type="NCBI Taxonomy" id="5005"/>
    <lineage>
        <taxon>Eukaryota</taxon>
        <taxon>Fungi</taxon>
        <taxon>Dikarya</taxon>
        <taxon>Basidiomycota</taxon>
        <taxon>Pucciniomycotina</taxon>
        <taxon>Microbotryomycetes</taxon>
        <taxon>Sporidiobolales</taxon>
        <taxon>Sporidiobolaceae</taxon>
        <taxon>Sporobolomyces</taxon>
    </lineage>
</organism>
<evidence type="ECO:0000259" key="14">
    <source>
        <dbReference type="Pfam" id="PF24105"/>
    </source>
</evidence>
<dbReference type="InterPro" id="IPR031120">
    <property type="entry name" value="HIR1-like"/>
</dbReference>
<dbReference type="GO" id="GO:0005634">
    <property type="term" value="C:nucleus"/>
    <property type="evidence" value="ECO:0007669"/>
    <property type="project" value="UniProtKB-SubCell"/>
</dbReference>
<gene>
    <name evidence="15" type="primary">SPOSA6832_04315</name>
</gene>
<evidence type="ECO:0000259" key="13">
    <source>
        <dbReference type="Pfam" id="PF07569"/>
    </source>
</evidence>
<evidence type="ECO:0000256" key="11">
    <source>
        <dbReference type="RuleBase" id="RU364014"/>
    </source>
</evidence>
<keyword evidence="9 11" id="KW-0539">Nucleus</keyword>
<dbReference type="Gene3D" id="2.130.10.10">
    <property type="entry name" value="YVTN repeat-like/Quinoprotein amine dehydrogenase"/>
    <property type="match status" value="2"/>
</dbReference>
<dbReference type="SMART" id="SM00320">
    <property type="entry name" value="WD40"/>
    <property type="match status" value="5"/>
</dbReference>
<feature type="compositionally biased region" description="Acidic residues" evidence="12">
    <location>
        <begin position="880"/>
        <end position="891"/>
    </location>
</feature>
<evidence type="ECO:0000256" key="7">
    <source>
        <dbReference type="ARBA" id="ARBA00023015"/>
    </source>
</evidence>
<evidence type="ECO:0000313" key="16">
    <source>
        <dbReference type="Proteomes" id="UP000243876"/>
    </source>
</evidence>
<feature type="repeat" description="WD" evidence="10">
    <location>
        <begin position="193"/>
        <end position="224"/>
    </location>
</feature>
<dbReference type="OrthoDB" id="1741719at2759"/>
<evidence type="ECO:0000256" key="5">
    <source>
        <dbReference type="ARBA" id="ARBA00022737"/>
    </source>
</evidence>
<evidence type="ECO:0000256" key="12">
    <source>
        <dbReference type="SAM" id="MobiDB-lite"/>
    </source>
</evidence>
<evidence type="ECO:0000256" key="6">
    <source>
        <dbReference type="ARBA" id="ARBA00022853"/>
    </source>
</evidence>
<evidence type="ECO:0000256" key="3">
    <source>
        <dbReference type="ARBA" id="ARBA00022491"/>
    </source>
</evidence>
<dbReference type="Pfam" id="PF07569">
    <property type="entry name" value="Hira"/>
    <property type="match status" value="1"/>
</dbReference>
<keyword evidence="4 10" id="KW-0853">WD repeat</keyword>
<dbReference type="EMBL" id="CENE01000027">
    <property type="protein sequence ID" value="CEQ42510.1"/>
    <property type="molecule type" value="Genomic_DNA"/>
</dbReference>
<dbReference type="PANTHER" id="PTHR13831:SF0">
    <property type="entry name" value="PROTEIN HIRA"/>
    <property type="match status" value="1"/>
</dbReference>
<evidence type="ECO:0000256" key="10">
    <source>
        <dbReference type="PROSITE-ProRule" id="PRU00221"/>
    </source>
</evidence>
<keyword evidence="5 11" id="KW-0677">Repeat</keyword>
<evidence type="ECO:0000313" key="15">
    <source>
        <dbReference type="EMBL" id="CEQ42510.1"/>
    </source>
</evidence>
<feature type="repeat" description="WD" evidence="10">
    <location>
        <begin position="151"/>
        <end position="192"/>
    </location>
</feature>
<dbReference type="PANTHER" id="PTHR13831">
    <property type="entry name" value="MEMBER OF THE HIR1 FAMILY OF WD-REPEAT PROTEINS"/>
    <property type="match status" value="1"/>
</dbReference>
<evidence type="ECO:0000256" key="9">
    <source>
        <dbReference type="ARBA" id="ARBA00023242"/>
    </source>
</evidence>
<dbReference type="AlphaFoldDB" id="A0A0D6ESF2"/>
<dbReference type="GO" id="GO:0000417">
    <property type="term" value="C:HIR complex"/>
    <property type="evidence" value="ECO:0007669"/>
    <property type="project" value="TreeGrafter"/>
</dbReference>
<feature type="compositionally biased region" description="Basic and acidic residues" evidence="12">
    <location>
        <begin position="909"/>
        <end position="925"/>
    </location>
</feature>
<reference evidence="16" key="1">
    <citation type="submission" date="2015-02" db="EMBL/GenBank/DDBJ databases">
        <authorList>
            <person name="Gon?alves P."/>
        </authorList>
    </citation>
    <scope>NUCLEOTIDE SEQUENCE [LARGE SCALE GENOMIC DNA]</scope>
</reference>
<feature type="region of interest" description="Disordered" evidence="12">
    <location>
        <begin position="407"/>
        <end position="468"/>
    </location>
</feature>
<accession>A0A0D6ESF2</accession>
<comment type="function">
    <text evidence="11">Required for replication-independent chromatin assembly and for the periodic repression of histone gene transcription during the cell cycle.</text>
</comment>
<feature type="domain" description="Protein HIRA-like C-terminal" evidence="13">
    <location>
        <begin position="726"/>
        <end position="1000"/>
    </location>
</feature>
<name>A0A0D6ESF2_SPOSA</name>
<dbReference type="SUPFAM" id="SSF50978">
    <property type="entry name" value="WD40 repeat-like"/>
    <property type="match status" value="1"/>
</dbReference>
<dbReference type="InterPro" id="IPR011494">
    <property type="entry name" value="HIRA-like_C"/>
</dbReference>
<sequence length="1060" mass="113825">MLLVKPNWIVHPDENRPTKPNLTLYSLSVHPDGSRLATGGLDSIIRVWSTVPVLHEQAERDDKCPRLLSTLTAHTGKSNPSDLPSGDQSKLSASLSAGPVMAVRWSNSGAYLASGSDDGAVLIWAHAGSAGGKVWGSDTTNVENWKAVRRLVGHQSDVADVAWSSDDAYLASVGLDNQVLIWSGQNFELVRKLEGHLGFVKGLCFDPVGQYLATQSDDNSVKVWRTDDWRLHADIKEPFTDAPKSNISRPTWSPDGAHIVTPNAMNGPIFVAAVISRQDWKSPSSLIGHPDIVQVAAYNPLLFLRDASQPATLPNLASLVAICARSSISLWFSDMAQPFVVLDDVFDRDVLDLSWSKDGMQLWASSSEGHVAVLTFDLSEYAPVAPAGTAASLHSVYGYTPRRIAAPSRPLTPQSSMTGAGGTVGQPNKLVARKGPNAKRPKLLNNAQPLQPSPLQNTTNFTPAQSQAAPQTAAAAAFANAPTYASPALVGNAFASSSTAQLPPQYAPSLQPQQHPHPQFASFGPVATPVQPQVDPSSSRKRKASMPATAQGANEPSGAYGFYPYPSEPPPQVPGDGSAPRLSAADYRLKGHTLGQGDFVRDAPAELRELVPAYCLRDREVTFKVTNRLPGEAWKPGKGKERVLAVPAVMSHGKLGVEDSEAKDTFEWRNLVEGERYGQAECRVVTAKKALWVDYLPGYVVSAAGSPVFTAVSLEDGSLVTWSPTGRRLTPTLVLDSPCSFLTAEASFLLAITALGTLTVWDLSPSIPKPRSIYPPLNISSLLASSASRSHPSPTITTSSVLPNGTPLLALDSGATFSYDADLASWTRVSEPWWAKSDLWEGRRGRPGHGVAQNRGIIRTIEGAVNEIVVDEQLNGTGEPESDSDQDDEEANGNADGDVEMNGSGADKGLSKAHENENGNGDERGKKRSKRAAPEGAPASPQGSTSDFRMALSLAHLETRMKAAVALDSPSEYRAFLIAYAKKLADEGLRSKAEELIKELLGPVYNKPGKKVEDEWSATVLGLNKRELLRDVVLRELAKERVTKPLAEEYQKLLREISTA</sequence>
<dbReference type="GO" id="GO:0006355">
    <property type="term" value="P:regulation of DNA-templated transcription"/>
    <property type="evidence" value="ECO:0007669"/>
    <property type="project" value="InterPro"/>
</dbReference>
<feature type="compositionally biased region" description="Polar residues" evidence="12">
    <location>
        <begin position="445"/>
        <end position="461"/>
    </location>
</feature>
<keyword evidence="6 11" id="KW-0156">Chromatin regulator</keyword>
<comment type="subcellular location">
    <subcellularLocation>
        <location evidence="1 11">Nucleus</location>
    </subcellularLocation>
</comment>